<comment type="caution">
    <text evidence="2">The sequence shown here is derived from an EMBL/GenBank/DDBJ whole genome shotgun (WGS) entry which is preliminary data.</text>
</comment>
<dbReference type="Proteomes" id="UP001177670">
    <property type="component" value="Unassembled WGS sequence"/>
</dbReference>
<keyword evidence="3" id="KW-1185">Reference proteome</keyword>
<evidence type="ECO:0000313" key="2">
    <source>
        <dbReference type="EMBL" id="KAK1137332.1"/>
    </source>
</evidence>
<name>A0AA40GGL3_9HYME</name>
<organism evidence="2 3">
    <name type="scientific">Melipona bicolor</name>
    <dbReference type="NCBI Taxonomy" id="60889"/>
    <lineage>
        <taxon>Eukaryota</taxon>
        <taxon>Metazoa</taxon>
        <taxon>Ecdysozoa</taxon>
        <taxon>Arthropoda</taxon>
        <taxon>Hexapoda</taxon>
        <taxon>Insecta</taxon>
        <taxon>Pterygota</taxon>
        <taxon>Neoptera</taxon>
        <taxon>Endopterygota</taxon>
        <taxon>Hymenoptera</taxon>
        <taxon>Apocrita</taxon>
        <taxon>Aculeata</taxon>
        <taxon>Apoidea</taxon>
        <taxon>Anthophila</taxon>
        <taxon>Apidae</taxon>
        <taxon>Melipona</taxon>
    </lineage>
</organism>
<accession>A0AA40GGL3</accession>
<protein>
    <submittedName>
        <fullName evidence="2">Uncharacterized protein</fullName>
    </submittedName>
</protein>
<gene>
    <name evidence="2" type="ORF">K0M31_001844</name>
</gene>
<dbReference type="EMBL" id="JAHYIQ010000001">
    <property type="protein sequence ID" value="KAK1137332.1"/>
    <property type="molecule type" value="Genomic_DNA"/>
</dbReference>
<dbReference type="AlphaFoldDB" id="A0AA40GGL3"/>
<sequence length="125" mass="14151">MTGSNELGLELQKVEDRMKKKNALPPRDTAGNMFALIKHPPFGRYVLQHTSGSKLYLSDTSQVRRLDRHLKRGEKTTMPSTLATKTKPKWTASEERQLSRLELNLSSGLIQKDITYNTKTQHTAG</sequence>
<proteinExistence type="predicted"/>
<feature type="region of interest" description="Disordered" evidence="1">
    <location>
        <begin position="73"/>
        <end position="95"/>
    </location>
</feature>
<evidence type="ECO:0000256" key="1">
    <source>
        <dbReference type="SAM" id="MobiDB-lite"/>
    </source>
</evidence>
<evidence type="ECO:0000313" key="3">
    <source>
        <dbReference type="Proteomes" id="UP001177670"/>
    </source>
</evidence>
<reference evidence="2" key="1">
    <citation type="submission" date="2021-10" db="EMBL/GenBank/DDBJ databases">
        <title>Melipona bicolor Genome sequencing and assembly.</title>
        <authorList>
            <person name="Araujo N.S."/>
            <person name="Arias M.C."/>
        </authorList>
    </citation>
    <scope>NUCLEOTIDE SEQUENCE</scope>
    <source>
        <strain evidence="2">USP_2M_L1-L4_2017</strain>
        <tissue evidence="2">Whole body</tissue>
    </source>
</reference>